<dbReference type="InterPro" id="IPR003265">
    <property type="entry name" value="HhH-GPD_domain"/>
</dbReference>
<feature type="domain" description="HTH araC/xylS-type" evidence="14">
    <location>
        <begin position="90"/>
        <end position="188"/>
    </location>
</feature>
<evidence type="ECO:0000256" key="1">
    <source>
        <dbReference type="ARBA" id="ARBA00000086"/>
    </source>
</evidence>
<dbReference type="InterPro" id="IPR010316">
    <property type="entry name" value="AlkA_N"/>
</dbReference>
<dbReference type="InterPro" id="IPR011257">
    <property type="entry name" value="DNA_glycosylase"/>
</dbReference>
<gene>
    <name evidence="15" type="ORF">EDD33_3080</name>
</gene>
<dbReference type="FunFam" id="3.40.10.10:FF:000001">
    <property type="entry name" value="DNA-3-methyladenine glycosylase 2"/>
    <property type="match status" value="1"/>
</dbReference>
<evidence type="ECO:0000256" key="3">
    <source>
        <dbReference type="ARBA" id="ARBA00012000"/>
    </source>
</evidence>
<keyword evidence="16" id="KW-1185">Reference proteome</keyword>
<dbReference type="Pfam" id="PF12833">
    <property type="entry name" value="HTH_18"/>
    <property type="match status" value="1"/>
</dbReference>
<comment type="catalytic activity">
    <reaction evidence="1">
        <text>Hydrolysis of alkylated DNA, releasing 3-methyladenine, 3-methylguanine, 7-methylguanine and 7-methyladenine.</text>
        <dbReference type="EC" id="3.2.2.21"/>
    </reaction>
</comment>
<dbReference type="SMART" id="SM00342">
    <property type="entry name" value="HTH_ARAC"/>
    <property type="match status" value="1"/>
</dbReference>
<keyword evidence="9" id="KW-0805">Transcription regulation</keyword>
<dbReference type="EMBL" id="RKHO01000001">
    <property type="protein sequence ID" value="ROR92196.1"/>
    <property type="molecule type" value="Genomic_DNA"/>
</dbReference>
<dbReference type="GO" id="GO:0043916">
    <property type="term" value="F:DNA-7-methylguanine glycosylase activity"/>
    <property type="evidence" value="ECO:0007669"/>
    <property type="project" value="TreeGrafter"/>
</dbReference>
<keyword evidence="7" id="KW-0227">DNA damage</keyword>
<dbReference type="InterPro" id="IPR009057">
    <property type="entry name" value="Homeodomain-like_sf"/>
</dbReference>
<evidence type="ECO:0000256" key="5">
    <source>
        <dbReference type="ARBA" id="ARBA00022679"/>
    </source>
</evidence>
<evidence type="ECO:0000256" key="10">
    <source>
        <dbReference type="ARBA" id="ARBA00023125"/>
    </source>
</evidence>
<dbReference type="GO" id="GO:0043565">
    <property type="term" value="F:sequence-specific DNA binding"/>
    <property type="evidence" value="ECO:0007669"/>
    <property type="project" value="InterPro"/>
</dbReference>
<evidence type="ECO:0000259" key="14">
    <source>
        <dbReference type="PROSITE" id="PS01124"/>
    </source>
</evidence>
<dbReference type="Gene3D" id="1.10.10.60">
    <property type="entry name" value="Homeodomain-like"/>
    <property type="match status" value="1"/>
</dbReference>
<dbReference type="Pfam" id="PF00730">
    <property type="entry name" value="HhH-GPD"/>
    <property type="match status" value="1"/>
</dbReference>
<dbReference type="SUPFAM" id="SSF46689">
    <property type="entry name" value="Homeodomain-like"/>
    <property type="match status" value="1"/>
</dbReference>
<evidence type="ECO:0000256" key="9">
    <source>
        <dbReference type="ARBA" id="ARBA00023015"/>
    </source>
</evidence>
<evidence type="ECO:0000256" key="2">
    <source>
        <dbReference type="ARBA" id="ARBA00001947"/>
    </source>
</evidence>
<dbReference type="Proteomes" id="UP000281738">
    <property type="component" value="Unassembled WGS sequence"/>
</dbReference>
<dbReference type="GO" id="GO:0032259">
    <property type="term" value="P:methylation"/>
    <property type="evidence" value="ECO:0007669"/>
    <property type="project" value="UniProtKB-KW"/>
</dbReference>
<dbReference type="Pfam" id="PF06029">
    <property type="entry name" value="AlkA_N"/>
    <property type="match status" value="1"/>
</dbReference>
<dbReference type="CDD" id="cd00056">
    <property type="entry name" value="ENDO3c"/>
    <property type="match status" value="1"/>
</dbReference>
<keyword evidence="8" id="KW-0862">Zinc</keyword>
<dbReference type="SUPFAM" id="SSF55945">
    <property type="entry name" value="TATA-box binding protein-like"/>
    <property type="match status" value="1"/>
</dbReference>
<dbReference type="PANTHER" id="PTHR43003:SF13">
    <property type="entry name" value="DNA-3-METHYLADENINE GLYCOSYLASE 2"/>
    <property type="match status" value="1"/>
</dbReference>
<keyword evidence="4" id="KW-0489">Methyltransferase</keyword>
<organism evidence="15 16">
    <name type="scientific">Nocardioides aurantiacus</name>
    <dbReference type="NCBI Taxonomy" id="86796"/>
    <lineage>
        <taxon>Bacteria</taxon>
        <taxon>Bacillati</taxon>
        <taxon>Actinomycetota</taxon>
        <taxon>Actinomycetes</taxon>
        <taxon>Propionibacteriales</taxon>
        <taxon>Nocardioidaceae</taxon>
        <taxon>Nocardioides</taxon>
    </lineage>
</organism>
<keyword evidence="5" id="KW-0808">Transferase</keyword>
<dbReference type="Gene3D" id="3.40.10.10">
    <property type="entry name" value="DNA Methylphosphotriester Repair Domain"/>
    <property type="match status" value="1"/>
</dbReference>
<dbReference type="Gene3D" id="1.10.1670.10">
    <property type="entry name" value="Helix-hairpin-Helix base-excision DNA repair enzymes (C-terminal)"/>
    <property type="match status" value="1"/>
</dbReference>
<keyword evidence="6" id="KW-0479">Metal-binding</keyword>
<dbReference type="PROSITE" id="PS00041">
    <property type="entry name" value="HTH_ARAC_FAMILY_1"/>
    <property type="match status" value="1"/>
</dbReference>
<dbReference type="SMART" id="SM01009">
    <property type="entry name" value="AlkA_N"/>
    <property type="match status" value="1"/>
</dbReference>
<dbReference type="InterPro" id="IPR018062">
    <property type="entry name" value="HTH_AraC-typ_CS"/>
</dbReference>
<dbReference type="SMART" id="SM00478">
    <property type="entry name" value="ENDO3c"/>
    <property type="match status" value="1"/>
</dbReference>
<dbReference type="GO" id="GO:0005737">
    <property type="term" value="C:cytoplasm"/>
    <property type="evidence" value="ECO:0007669"/>
    <property type="project" value="TreeGrafter"/>
</dbReference>
<evidence type="ECO:0000256" key="6">
    <source>
        <dbReference type="ARBA" id="ARBA00022723"/>
    </source>
</evidence>
<dbReference type="GO" id="GO:0006307">
    <property type="term" value="P:DNA alkylation repair"/>
    <property type="evidence" value="ECO:0007669"/>
    <property type="project" value="TreeGrafter"/>
</dbReference>
<dbReference type="SUPFAM" id="SSF57884">
    <property type="entry name" value="Ada DNA repair protein, N-terminal domain (N-Ada 10)"/>
    <property type="match status" value="1"/>
</dbReference>
<evidence type="ECO:0000256" key="12">
    <source>
        <dbReference type="ARBA" id="ARBA00023163"/>
    </source>
</evidence>
<dbReference type="AlphaFoldDB" id="A0A3N2CXH5"/>
<evidence type="ECO:0000313" key="15">
    <source>
        <dbReference type="EMBL" id="ROR92196.1"/>
    </source>
</evidence>
<accession>A0A3N2CXH5</accession>
<sequence>MTGTDTEWEARYRAVQGRDRRFDGMFYTAVRTTGIYCRPSCPAITPRRHNVTFFPTAAGAQDAGFRACRRCLPDATPGSPRWDVVADAAGRAMRLVADGVVEREGVEGLASRLGYSVRQLHRVVTGEYGAGPLALARSRRAQTARVLIETTDLRFADVAFAAGFTSVRQFNDTVREVYAASPTQLRAAASGHRPSLVPGTLHTRVAVREPFAAADLHWFLAVHAVPGLEAVGEDWYERSLRLPHGPGVVRVDLSGRTPGVVPCTLTLADTRDLAPATERARRLLDADADPLAVDAALAEDELLAPLVGARPGLRVPGQLDGAEVAVQTVLGQQVSLASARTAAARLVERWGDPLGLEGPHEVTRLFPSPETLAALDPEDPEVLRMPRARARALTTLAGALADGTVVLDRSVDRAETRAAMTGLRGIGPWTADYVAMRALGDPDVYLPTDIGVRNAATALGIDDVTRRSDDWRPWRSYALLRLWSVVLDQLREREQRRDTTRRHP</sequence>
<dbReference type="Pfam" id="PF02805">
    <property type="entry name" value="Ada_Zn_binding"/>
    <property type="match status" value="1"/>
</dbReference>
<dbReference type="InterPro" id="IPR023170">
    <property type="entry name" value="HhH_base_excis_C"/>
</dbReference>
<protein>
    <recommendedName>
        <fullName evidence="3">DNA-3-methyladenine glycosylase II</fullName>
        <ecNumber evidence="3">3.2.2.21</ecNumber>
    </recommendedName>
</protein>
<dbReference type="GO" id="GO:0006285">
    <property type="term" value="P:base-excision repair, AP site formation"/>
    <property type="evidence" value="ECO:0007669"/>
    <property type="project" value="TreeGrafter"/>
</dbReference>
<evidence type="ECO:0000256" key="7">
    <source>
        <dbReference type="ARBA" id="ARBA00022763"/>
    </source>
</evidence>
<dbReference type="GO" id="GO:0032131">
    <property type="term" value="F:alkylated DNA binding"/>
    <property type="evidence" value="ECO:0007669"/>
    <property type="project" value="TreeGrafter"/>
</dbReference>
<proteinExistence type="predicted"/>
<keyword evidence="10" id="KW-0238">DNA-binding</keyword>
<dbReference type="GO" id="GO:0003700">
    <property type="term" value="F:DNA-binding transcription factor activity"/>
    <property type="evidence" value="ECO:0007669"/>
    <property type="project" value="InterPro"/>
</dbReference>
<dbReference type="PROSITE" id="PS01124">
    <property type="entry name" value="HTH_ARAC_FAMILY_2"/>
    <property type="match status" value="1"/>
</dbReference>
<dbReference type="GO" id="GO:0008725">
    <property type="term" value="F:DNA-3-methyladenine glycosylase activity"/>
    <property type="evidence" value="ECO:0007669"/>
    <property type="project" value="TreeGrafter"/>
</dbReference>
<evidence type="ECO:0000256" key="4">
    <source>
        <dbReference type="ARBA" id="ARBA00022603"/>
    </source>
</evidence>
<dbReference type="Gene3D" id="3.30.310.20">
    <property type="entry name" value="DNA-3-methyladenine glycosylase AlkA, N-terminal domain"/>
    <property type="match status" value="1"/>
</dbReference>
<reference evidence="15 16" key="1">
    <citation type="submission" date="2018-11" db="EMBL/GenBank/DDBJ databases">
        <title>Sequencing the genomes of 1000 actinobacteria strains.</title>
        <authorList>
            <person name="Klenk H.-P."/>
        </authorList>
    </citation>
    <scope>NUCLEOTIDE SEQUENCE [LARGE SCALE GENOMIC DNA]</scope>
    <source>
        <strain evidence="15 16">DSM 12652</strain>
    </source>
</reference>
<dbReference type="GO" id="GO:0032993">
    <property type="term" value="C:protein-DNA complex"/>
    <property type="evidence" value="ECO:0007669"/>
    <property type="project" value="TreeGrafter"/>
</dbReference>
<dbReference type="RefSeq" id="WP_123391820.1">
    <property type="nucleotide sequence ID" value="NZ_RKHO01000001.1"/>
</dbReference>
<dbReference type="EC" id="3.2.2.21" evidence="3"/>
<dbReference type="GO" id="GO:0008270">
    <property type="term" value="F:zinc ion binding"/>
    <property type="evidence" value="ECO:0007669"/>
    <property type="project" value="InterPro"/>
</dbReference>
<dbReference type="GO" id="GO:0008168">
    <property type="term" value="F:methyltransferase activity"/>
    <property type="evidence" value="ECO:0007669"/>
    <property type="project" value="UniProtKB-KW"/>
</dbReference>
<dbReference type="InterPro" id="IPR037046">
    <property type="entry name" value="AlkA_N_sf"/>
</dbReference>
<keyword evidence="11" id="KW-0010">Activator</keyword>
<name>A0A3N2CXH5_9ACTN</name>
<dbReference type="InterPro" id="IPR004026">
    <property type="entry name" value="Ada_DNA_repair_Zn-bd"/>
</dbReference>
<keyword evidence="13" id="KW-0234">DNA repair</keyword>
<dbReference type="PANTHER" id="PTHR43003">
    <property type="entry name" value="DNA-3-METHYLADENINE GLYCOSYLASE"/>
    <property type="match status" value="1"/>
</dbReference>
<dbReference type="SUPFAM" id="SSF48150">
    <property type="entry name" value="DNA-glycosylase"/>
    <property type="match status" value="1"/>
</dbReference>
<dbReference type="InterPro" id="IPR018060">
    <property type="entry name" value="HTH_AraC"/>
</dbReference>
<evidence type="ECO:0000256" key="13">
    <source>
        <dbReference type="ARBA" id="ARBA00023204"/>
    </source>
</evidence>
<keyword evidence="12" id="KW-0804">Transcription</keyword>
<evidence type="ECO:0000256" key="8">
    <source>
        <dbReference type="ARBA" id="ARBA00022833"/>
    </source>
</evidence>
<dbReference type="InterPro" id="IPR035451">
    <property type="entry name" value="Ada-like_dom_sf"/>
</dbReference>
<dbReference type="InterPro" id="IPR051912">
    <property type="entry name" value="Alkylbase_DNA_Glycosylase/TA"/>
</dbReference>
<evidence type="ECO:0000313" key="16">
    <source>
        <dbReference type="Proteomes" id="UP000281738"/>
    </source>
</evidence>
<dbReference type="OrthoDB" id="9811249at2"/>
<evidence type="ECO:0000256" key="11">
    <source>
        <dbReference type="ARBA" id="ARBA00023159"/>
    </source>
</evidence>
<comment type="cofactor">
    <cofactor evidence="2">
        <name>Zn(2+)</name>
        <dbReference type="ChEBI" id="CHEBI:29105"/>
    </cofactor>
</comment>
<comment type="caution">
    <text evidence="15">The sequence shown here is derived from an EMBL/GenBank/DDBJ whole genome shotgun (WGS) entry which is preliminary data.</text>
</comment>
<dbReference type="Gene3D" id="1.10.340.30">
    <property type="entry name" value="Hypothetical protein, domain 2"/>
    <property type="match status" value="1"/>
</dbReference>